<reference evidence="6" key="1">
    <citation type="submission" date="2021-01" db="EMBL/GenBank/DDBJ databases">
        <authorList>
            <person name="Corre E."/>
            <person name="Pelletier E."/>
            <person name="Niang G."/>
            <person name="Scheremetjew M."/>
            <person name="Finn R."/>
            <person name="Kale V."/>
            <person name="Holt S."/>
            <person name="Cochrane G."/>
            <person name="Meng A."/>
            <person name="Brown T."/>
            <person name="Cohen L."/>
        </authorList>
    </citation>
    <scope>NUCLEOTIDE SEQUENCE</scope>
    <source>
        <strain evidence="6">SL-175</strain>
    </source>
</reference>
<dbReference type="PANTHER" id="PTHR46967:SF2">
    <property type="entry name" value="SUSHI, VON WILLEBRAND FACTOR TYPE A, EGF AND PENTRAXIN DOMAIN-CONTAINING PROTEIN 1-LIKE"/>
    <property type="match status" value="1"/>
</dbReference>
<gene>
    <name evidence="6" type="ORF">MANT1106_LOCUS23085</name>
</gene>
<keyword evidence="4" id="KW-0732">Signal</keyword>
<feature type="region of interest" description="Disordered" evidence="2">
    <location>
        <begin position="2764"/>
        <end position="2783"/>
    </location>
</feature>
<dbReference type="SMART" id="SM01411">
    <property type="entry name" value="Ephrin_rec_like"/>
    <property type="match status" value="1"/>
</dbReference>
<feature type="transmembrane region" description="Helical" evidence="3">
    <location>
        <begin position="1508"/>
        <end position="1535"/>
    </location>
</feature>
<dbReference type="SUPFAM" id="SSF57184">
    <property type="entry name" value="Growth factor receptor domain"/>
    <property type="match status" value="1"/>
</dbReference>
<keyword evidence="1" id="KW-1015">Disulfide bond</keyword>
<dbReference type="InterPro" id="IPR011641">
    <property type="entry name" value="Tyr-kin_ephrin_A/B_rcpt-like"/>
</dbReference>
<protein>
    <recommendedName>
        <fullName evidence="5">EGF-like domain-containing protein</fullName>
    </recommendedName>
</protein>
<dbReference type="InterPro" id="IPR009030">
    <property type="entry name" value="Growth_fac_rcpt_cys_sf"/>
</dbReference>
<feature type="region of interest" description="Disordered" evidence="2">
    <location>
        <begin position="2694"/>
        <end position="2755"/>
    </location>
</feature>
<accession>A0A7S0XI44</accession>
<comment type="caution">
    <text evidence="1">Lacks conserved residue(s) required for the propagation of feature annotation.</text>
</comment>
<feature type="transmembrane region" description="Helical" evidence="3">
    <location>
        <begin position="1452"/>
        <end position="1471"/>
    </location>
</feature>
<feature type="compositionally biased region" description="Low complexity" evidence="2">
    <location>
        <begin position="2961"/>
        <end position="2995"/>
    </location>
</feature>
<feature type="transmembrane region" description="Helical" evidence="3">
    <location>
        <begin position="1563"/>
        <end position="1583"/>
    </location>
</feature>
<evidence type="ECO:0000256" key="2">
    <source>
        <dbReference type="SAM" id="MobiDB-lite"/>
    </source>
</evidence>
<feature type="compositionally biased region" description="Polar residues" evidence="2">
    <location>
        <begin position="2878"/>
        <end position="2887"/>
    </location>
</feature>
<feature type="domain" description="EGF-like" evidence="5">
    <location>
        <begin position="176"/>
        <end position="209"/>
    </location>
</feature>
<name>A0A7S0XI44_9CHLO</name>
<keyword evidence="3" id="KW-0472">Membrane</keyword>
<feature type="signal peptide" evidence="4">
    <location>
        <begin position="1"/>
        <end position="30"/>
    </location>
</feature>
<feature type="transmembrane region" description="Helical" evidence="3">
    <location>
        <begin position="490"/>
        <end position="509"/>
    </location>
</feature>
<keyword evidence="3" id="KW-0812">Transmembrane</keyword>
<dbReference type="InterPro" id="IPR000742">
    <property type="entry name" value="EGF"/>
</dbReference>
<feature type="transmembrane region" description="Helical" evidence="3">
    <location>
        <begin position="1410"/>
        <end position="1431"/>
    </location>
</feature>
<organism evidence="6">
    <name type="scientific">Mantoniella antarctica</name>
    <dbReference type="NCBI Taxonomy" id="81844"/>
    <lineage>
        <taxon>Eukaryota</taxon>
        <taxon>Viridiplantae</taxon>
        <taxon>Chlorophyta</taxon>
        <taxon>Mamiellophyceae</taxon>
        <taxon>Mamiellales</taxon>
        <taxon>Mamiellaceae</taxon>
        <taxon>Mantoniella</taxon>
    </lineage>
</organism>
<keyword evidence="3" id="KW-1133">Transmembrane helix</keyword>
<sequence length="3014" mass="333209">MAPHPSRAVHAVALCAAALVLLCLAPGAGAQFTDNVTGYVSGGDLLSSSQCRVRAVFGECLADGGCAWCDERSVQPARNPTCMSLFETSECALQNKPQLSPRLPEERFPDCEARCESIGLRDPCIGQQGCGWCANTGRCLSGSAFGGPCKECAAGWTLSLSTTCRPGYGGEREAVAGGDCTTCKCQNGGSCSSAGDCTCPANVTGTLCQTPKTRFAACNRHGDWNTVLDKCMCDDGYAGVGDNWCKFECDPVTTCGGKGYCSDLTGECVCDTDAAGKSCQCSATPLTTYPYADPLKNEGVPGCCAFGFEVCPSESSIGGKCVLAPADTNKCPVFKEDNTTLIILVVLALMFGAYLAAAVIAYCITRPRPMCTLVIKLPEVLVLREVLFKRSARDTLPKKFMEIEVPLRHNFWKVKRMICRRLKSQPGPEEIQLVYLGSELMNRWVLRDGIQCADTVHVKLKLRNVEITDYVRQRDKFWNRVKLWYTNDNIIILSYFLGLLVIILCLLRWPGDPDPMSDFAPPPPLAAVPPPPPQVVALLSPPLPPAPPIAPPPPPAAWVAVQLAQQSITLGERYGEYSTLDSINNTLPIYLRAAAAAAAIGNSSYVDAVSFRRTQVGSTLFYITHEDAPLWPDQLPSFVDDKNPPKAFSVIFRTGCFPNLASQYRMSDTGVIEYQPEANAVGQDFMTYYGLIAESVAIARGLVSAGLVDCENKVENLCVTMTYLANIVIESRNDAPIAANGEPTLDFTSPGDYITMNTEPNALVRNNLAAPQRLIRRLLGSDVDGDLLKYTITGAPKHGHAEIIEENNFFYVPEPNFTGSDYFQYIVDDSRSNTAEHTRFDIAYVVVQVGFANGLPQAVPSKYWTLEDNALIGKLTRTPTLFSIVETLSYIVVTPPVSGTVTILCGGRETVDASCTYGPGNAMFRYTPKANFFGEDPFTFGIVSSSFANQTLTNVVDIEVRPVNDVPSLQNLAIDAVMNRGKKIYSFADADIKPLSVIVSDVDDANFTMHLHRIGGPKFPTVAGRFFKKLDAFGRPTDEINMNDASQLGVEVFGGTFQSYYMAPPLAHGLWTEQYAMRARDGALVSNSSTLTINVKCSPGYIAESDAFDNAVTTLGICEACPMGSISTGFDATRCSKCPLGMSSGDSRSGVCQLCPVGTYADIEGLVFCKTCPVGSTSAMGADNINQCYCSVGYYGTPGNCRPCPNLGRWGEIDKWTYCVEDNLQVPLPQPGFYIVQSAKPLVHPVAIRQCFPEVGCPGLEVPSTDPLVDDVAAGDWRADQAQCKAGYTNEGCDTCEDDYFRLNSRCEACPPLWQPVIYGILMWCILIFAVVAPWVISESSSMYIVVVSTMTIITYSQDIAIFGRYYLGWSESENMRALLKWAFLFQLNPEILSLECTQNVDFVQRWRSLMILPGVMGIIVGAILLAYFVFFGGQRALMDDRTERIRRLQKTWVGCMRSCISLGTVMYAGLTVATLDMFVFQKSVTDGRDYLRAAPALRFGVMESSEVWYQLLPGAAFALIVYPFAMIITLISVFHYSSQRWRKLWIRDLVGFATYAYRDELFFFRVIELLRFLCFALIQLVAFNQDKAGGVSQALSAMVIIAISMSLLILRPYKRYRKKLLEFTILFSHGLVLLMSSLSLAPVTTDISQGIKTRFAELVFISILLTYGIILLDVCLSVVEEFHVFQRFQSNSNNFYKRTMHSTYLAFRLEPPEWTNTPEFLAENPTKSFFQPSTVAVLQHMAAKENEMGAEWTKQERCAFARAIQSMLRHRQVEQRLAQRDAPLVTFSKLFRPEVRGALMGAAALEESNHNRGVMAFAEKKLLRIMSTTHRKFYRIVQKKLKTEGKLNPLLEEWLACKCDGLMESDVHLYGDPSTRQLGNFEDQMSESKGPKLGRPASSNWSNGAFISELGNVHTGKSSRSMLSAQNLRVDPTDGSKFARGAGAEDSEVIDLDWEAEQYVAREYDGRVYFCRFEGYFDDLHREWDRLNEAEKKKADEKEELQAAIEGNDVGDDVEGGAILPWHFLDDKEEEEEEYVPEDVDKLGVVIVSRRNKSVKQSTHVHTHTHTELRCCMLTCKPGQICIHGNRMPLGLATGGVVVPPKWQVTVPVRLEDTSQEVKHRVLEEIRNLRDNGAYDGAEGAEPEVLRRKLEELDLVYRAAVVNEPVTVGEARMGWKVDVTLEAKHGAKARTTATLLLRDDLSQMQRDMLELQESKTNVMNRHTTHETTRTIIIGSKQNQTVRDLREEVAELRGYPFGRTILRYRNAQGKEIINDAATLERKKVYTVNDVTVELEREDSFYVYHEVRNHYTFLEAVFRVYASIQTLEDVHGVHHRHTTTALLMSMQQFTRLFQGCDLGSKLNNPHHDGLRSTLEAVFRSVKANENCASQIELLVEQESELAGSLAPSRARRLLQRTRLSDALAFDEFITAVVLLSWLVYGFKVPQSSTRGVARSLRFFVERVMRGNVVEMHTAHDILLQFASARTAEGATPIAAKDALFVYRYFTRDNHEGMSLEQWLELVQWLLAISAETNKYGILLFYTHQGPIKAEPAWVEEGCRRGRVAPIGDEDGMGTLLLKFPRFQVAFSELCYRGEAAEGGTPSARQARAFRRAMQRSDLTQTPPPASDQRILQQYQHGFRAESSTRAIPPGPPSIQEEEDDLDHGEAWAPACGGQRSSRVTRNVVATNNAAADNGAVTSSNVTTRTTNNASTTNNMTTTSTTNNVTTTTSTRDSRASNAAEAAAESDDEDGLDHGEAWAPPMRKLRLSDPAPRTQQEAPRNVAAVSSGKFVRSSTMAAAADVTVDVQDWGTQVNTSARNTGSAATAPRAKLSGLARREEGKETTVTTRTMHDHSSSRQHEETARVKEGSDNDSASEDEQVGSQRWVGQQEQRRSRYRVATTSSSLYDVEAIRRQQAEQERARVEFDEAERNKQMALERTWGAGASRPSRSTAAREALARHGASQSQSLTQSQQAQSTTKTTTTTSSSKQSRSAHQTSGYSREDKGGGGGGGLGRLT</sequence>
<feature type="compositionally biased region" description="Basic and acidic residues" evidence="2">
    <location>
        <begin position="2847"/>
        <end position="2867"/>
    </location>
</feature>
<dbReference type="Gene3D" id="2.10.50.10">
    <property type="entry name" value="Tumor Necrosis Factor Receptor, subunit A, domain 2"/>
    <property type="match status" value="1"/>
</dbReference>
<feature type="transmembrane region" description="Helical" evidence="3">
    <location>
        <begin position="1344"/>
        <end position="1368"/>
    </location>
</feature>
<feature type="compositionally biased region" description="Basic and acidic residues" evidence="2">
    <location>
        <begin position="2912"/>
        <end position="2930"/>
    </location>
</feature>
<dbReference type="PROSITE" id="PS50026">
    <property type="entry name" value="EGF_3"/>
    <property type="match status" value="1"/>
</dbReference>
<dbReference type="SUPFAM" id="SSF54236">
    <property type="entry name" value="Ubiquitin-like"/>
    <property type="match status" value="1"/>
</dbReference>
<feature type="chain" id="PRO_5031342788" description="EGF-like domain-containing protein" evidence="4">
    <location>
        <begin position="31"/>
        <end position="3014"/>
    </location>
</feature>
<feature type="compositionally biased region" description="Gly residues" evidence="2">
    <location>
        <begin position="3004"/>
        <end position="3014"/>
    </location>
</feature>
<dbReference type="EMBL" id="HBFC01038909">
    <property type="protein sequence ID" value="CAD8723869.1"/>
    <property type="molecule type" value="Transcribed_RNA"/>
</dbReference>
<dbReference type="InterPro" id="IPR029071">
    <property type="entry name" value="Ubiquitin-like_domsf"/>
</dbReference>
<proteinExistence type="predicted"/>
<dbReference type="Pfam" id="PF17963">
    <property type="entry name" value="Big_9"/>
    <property type="match status" value="1"/>
</dbReference>
<feature type="disulfide bond" evidence="1">
    <location>
        <begin position="199"/>
        <end position="208"/>
    </location>
</feature>
<evidence type="ECO:0000256" key="4">
    <source>
        <dbReference type="SAM" id="SignalP"/>
    </source>
</evidence>
<evidence type="ECO:0000256" key="1">
    <source>
        <dbReference type="PROSITE-ProRule" id="PRU00076"/>
    </source>
</evidence>
<feature type="transmembrane region" description="Helical" evidence="3">
    <location>
        <begin position="341"/>
        <end position="364"/>
    </location>
</feature>
<dbReference type="PANTHER" id="PTHR46967">
    <property type="entry name" value="INSULIN-LIKE GROWTH FACTOR BINDING PROTEIN,N-TERMINAL"/>
    <property type="match status" value="1"/>
</dbReference>
<dbReference type="PROSITE" id="PS00022">
    <property type="entry name" value="EGF_1"/>
    <property type="match status" value="2"/>
</dbReference>
<keyword evidence="1" id="KW-0245">EGF-like domain</keyword>
<feature type="region of interest" description="Disordered" evidence="2">
    <location>
        <begin position="2912"/>
        <end position="3014"/>
    </location>
</feature>
<feature type="region of interest" description="Disordered" evidence="2">
    <location>
        <begin position="2639"/>
        <end position="2677"/>
    </location>
</feature>
<feature type="compositionally biased region" description="Low complexity" evidence="2">
    <location>
        <begin position="2694"/>
        <end position="2741"/>
    </location>
</feature>
<feature type="transmembrane region" description="Helical" evidence="3">
    <location>
        <begin position="1659"/>
        <end position="1680"/>
    </location>
</feature>
<dbReference type="Pfam" id="PF07699">
    <property type="entry name" value="Ephrin_rec_like"/>
    <property type="match status" value="1"/>
</dbReference>
<dbReference type="Gene3D" id="2.10.25.10">
    <property type="entry name" value="Laminin"/>
    <property type="match status" value="1"/>
</dbReference>
<evidence type="ECO:0000256" key="3">
    <source>
        <dbReference type="SAM" id="Phobius"/>
    </source>
</evidence>
<feature type="region of interest" description="Disordered" evidence="2">
    <location>
        <begin position="2813"/>
        <end position="2899"/>
    </location>
</feature>
<evidence type="ECO:0000313" key="6">
    <source>
        <dbReference type="EMBL" id="CAD8723869.1"/>
    </source>
</evidence>
<dbReference type="Gene3D" id="2.60.40.2810">
    <property type="match status" value="1"/>
</dbReference>
<evidence type="ECO:0000259" key="5">
    <source>
        <dbReference type="PROSITE" id="PS50026"/>
    </source>
</evidence>
<feature type="transmembrane region" description="Helical" evidence="3">
    <location>
        <begin position="1317"/>
        <end position="1337"/>
    </location>
</feature>
<feature type="transmembrane region" description="Helical" evidence="3">
    <location>
        <begin position="1595"/>
        <end position="1614"/>
    </location>
</feature>